<evidence type="ECO:0000313" key="2">
    <source>
        <dbReference type="EMBL" id="CDQ43253.1"/>
    </source>
</evidence>
<accession>A0AAV2WHR2</accession>
<proteinExistence type="predicted"/>
<dbReference type="EMBL" id="LK021337">
    <property type="protein sequence ID" value="CDQ43253.1"/>
    <property type="molecule type" value="Genomic_DNA"/>
</dbReference>
<sequence>MDDARGRRVADARLRVVGDRGHHGLDGGLGRPVTVVRAHPAALAFGADALPGRGVDVLPAEGQHGQRHGRQQAGGTQLAEHRRGGVDHVHAEPADLGDQRLGVPLHARADDVDAVPLEERHQRLPRRVEGERPCVRDPQIAAQPILRRAQHPGRVVRSVGEYRVVGSDDTLRFSGGSRGEDDVCALSGAHCRGDRIGGEIADTGQ</sequence>
<gene>
    <name evidence="2" type="ORF">BN1047_01118</name>
</gene>
<reference evidence="2" key="1">
    <citation type="submission" date="2014-05" db="EMBL/GenBank/DDBJ databases">
        <authorList>
            <person name="Urmite Genomes"/>
        </authorList>
    </citation>
    <scope>NUCLEOTIDE SEQUENCE</scope>
    <source>
        <strain evidence="2">DSM 44074</strain>
    </source>
</reference>
<dbReference type="AlphaFoldDB" id="A0AAV2WHR2"/>
<dbReference type="Proteomes" id="UP000028864">
    <property type="component" value="Unassembled WGS sequence"/>
</dbReference>
<protein>
    <submittedName>
        <fullName evidence="2">Uncharacterized protein</fullName>
    </submittedName>
</protein>
<reference evidence="2" key="2">
    <citation type="submission" date="2015-09" db="EMBL/GenBank/DDBJ databases">
        <title>Draft genome sequence of Mycobacterium neoaurum DSM 44074.</title>
        <authorList>
            <person name="Croce O."/>
            <person name="Robert C."/>
            <person name="Raoult D."/>
            <person name="Drancourt M."/>
        </authorList>
    </citation>
    <scope>NUCLEOTIDE SEQUENCE</scope>
    <source>
        <strain evidence="2">DSM 44074</strain>
    </source>
</reference>
<evidence type="ECO:0000313" key="3">
    <source>
        <dbReference type="Proteomes" id="UP000028864"/>
    </source>
</evidence>
<feature type="region of interest" description="Disordered" evidence="1">
    <location>
        <begin position="58"/>
        <end position="85"/>
    </location>
</feature>
<name>A0AAV2WHR2_MYCNE</name>
<evidence type="ECO:0000256" key="1">
    <source>
        <dbReference type="SAM" id="MobiDB-lite"/>
    </source>
</evidence>
<dbReference type="AntiFam" id="ANF00178">
    <property type="entry name" value="Shadow ORF (opposite dhbF)"/>
</dbReference>
<organism evidence="2 3">
    <name type="scientific">Mycolicibacterium neoaurum</name>
    <name type="common">Mycobacterium neoaurum</name>
    <dbReference type="NCBI Taxonomy" id="1795"/>
    <lineage>
        <taxon>Bacteria</taxon>
        <taxon>Bacillati</taxon>
        <taxon>Actinomycetota</taxon>
        <taxon>Actinomycetes</taxon>
        <taxon>Mycobacteriales</taxon>
        <taxon>Mycobacteriaceae</taxon>
        <taxon>Mycolicibacterium</taxon>
    </lineage>
</organism>